<dbReference type="InterPro" id="IPR000210">
    <property type="entry name" value="BTB/POZ_dom"/>
</dbReference>
<dbReference type="SMART" id="SM00225">
    <property type="entry name" value="BTB"/>
    <property type="match status" value="1"/>
</dbReference>
<dbReference type="Proteomes" id="UP000076420">
    <property type="component" value="Unassembled WGS sequence"/>
</dbReference>
<evidence type="ECO:0000313" key="3">
    <source>
        <dbReference type="EnsemblMetazoa" id="BGLB023288-PA"/>
    </source>
</evidence>
<dbReference type="VEuPathDB" id="VectorBase:BGLAX_047520"/>
<feature type="region of interest" description="Disordered" evidence="1">
    <location>
        <begin position="237"/>
        <end position="291"/>
    </location>
</feature>
<dbReference type="Gene3D" id="1.25.40.420">
    <property type="match status" value="1"/>
</dbReference>
<dbReference type="CDD" id="cd18186">
    <property type="entry name" value="BTB_POZ_ZBTB_KLHL-like"/>
    <property type="match status" value="1"/>
</dbReference>
<dbReference type="PROSITE" id="PS50097">
    <property type="entry name" value="BTB"/>
    <property type="match status" value="1"/>
</dbReference>
<feature type="domain" description="BTB" evidence="2">
    <location>
        <begin position="30"/>
        <end position="97"/>
    </location>
</feature>
<dbReference type="InterPro" id="IPR011705">
    <property type="entry name" value="BACK"/>
</dbReference>
<evidence type="ECO:0000256" key="1">
    <source>
        <dbReference type="SAM" id="MobiDB-lite"/>
    </source>
</evidence>
<dbReference type="SUPFAM" id="SSF54695">
    <property type="entry name" value="POZ domain"/>
    <property type="match status" value="1"/>
</dbReference>
<dbReference type="Gene3D" id="3.30.710.10">
    <property type="entry name" value="Potassium Channel Kv1.1, Chain A"/>
    <property type="match status" value="1"/>
</dbReference>
<dbReference type="STRING" id="6526.A0A2C9KT86"/>
<dbReference type="OrthoDB" id="1925334at2759"/>
<feature type="compositionally biased region" description="Low complexity" evidence="1">
    <location>
        <begin position="240"/>
        <end position="249"/>
    </location>
</feature>
<dbReference type="EnsemblMetazoa" id="BGLB023288-RA">
    <property type="protein sequence ID" value="BGLB023288-PA"/>
    <property type="gene ID" value="BGLB023288"/>
</dbReference>
<proteinExistence type="predicted"/>
<dbReference type="Pfam" id="PF07707">
    <property type="entry name" value="BACK"/>
    <property type="match status" value="1"/>
</dbReference>
<accession>A0A2C9KT86</accession>
<dbReference type="AlphaFoldDB" id="A0A2C9KT86"/>
<sequence>MASHEPIYPTNISQGIVKCLNTFRTRHEDEDFEVNIEGETIRCHSFMLASCSEFFGGLFRSNMKEKLEMKVDLKNIPMKTFQLILQTLYSGCELLTKDNVLEVWSAVHQLQIHFLIQHCEDFVLNNISLDTFEAYKRYASFLQSEKISEGVFNYKLENFMTLRKTEIFLRLDYKELLELIESDGLVVTSEDLVLQSVFEWINFGKACISAVVNDNATKLTSSTEVITHSSKMAYSSQGIENNNVSSENVNEVKEVTDKSNSNDISQDSLTKTTQTPPVDQKEGAPSAPSQY</sequence>
<evidence type="ECO:0000313" key="4">
    <source>
        <dbReference type="Proteomes" id="UP000076420"/>
    </source>
</evidence>
<feature type="compositionally biased region" description="Polar residues" evidence="1">
    <location>
        <begin position="258"/>
        <end position="277"/>
    </location>
</feature>
<organism evidence="3 4">
    <name type="scientific">Biomphalaria glabrata</name>
    <name type="common">Bloodfluke planorb</name>
    <name type="synonym">Freshwater snail</name>
    <dbReference type="NCBI Taxonomy" id="6526"/>
    <lineage>
        <taxon>Eukaryota</taxon>
        <taxon>Metazoa</taxon>
        <taxon>Spiralia</taxon>
        <taxon>Lophotrochozoa</taxon>
        <taxon>Mollusca</taxon>
        <taxon>Gastropoda</taxon>
        <taxon>Heterobranchia</taxon>
        <taxon>Euthyneura</taxon>
        <taxon>Panpulmonata</taxon>
        <taxon>Hygrophila</taxon>
        <taxon>Lymnaeoidea</taxon>
        <taxon>Planorbidae</taxon>
        <taxon>Biomphalaria</taxon>
    </lineage>
</organism>
<gene>
    <name evidence="3" type="primary">106050434</name>
</gene>
<reference evidence="3" key="1">
    <citation type="submission" date="2020-05" db="UniProtKB">
        <authorList>
            <consortium name="EnsemblMetazoa"/>
        </authorList>
    </citation>
    <scope>IDENTIFICATION</scope>
    <source>
        <strain evidence="3">BB02</strain>
    </source>
</reference>
<dbReference type="InterPro" id="IPR011333">
    <property type="entry name" value="SKP1/BTB/POZ_sf"/>
</dbReference>
<protein>
    <recommendedName>
        <fullName evidence="2">BTB domain-containing protein</fullName>
    </recommendedName>
</protein>
<dbReference type="KEGG" id="bgt:106050434"/>
<evidence type="ECO:0000259" key="2">
    <source>
        <dbReference type="PROSITE" id="PS50097"/>
    </source>
</evidence>
<dbReference type="Pfam" id="PF00651">
    <property type="entry name" value="BTB"/>
    <property type="match status" value="1"/>
</dbReference>
<dbReference type="VEuPathDB" id="VectorBase:BGLB023288"/>
<dbReference type="PANTHER" id="PTHR45632">
    <property type="entry name" value="LD33804P"/>
    <property type="match status" value="1"/>
</dbReference>
<name>A0A2C9KT86_BIOGL</name>